<dbReference type="RefSeq" id="WP_069833908.1">
    <property type="nucleotide sequence ID" value="NZ_MDGQ01000003.1"/>
</dbReference>
<evidence type="ECO:0000313" key="1">
    <source>
        <dbReference type="EMBL" id="OEK06596.1"/>
    </source>
</evidence>
<accession>A0A1E5T5G8</accession>
<organism evidence="1 2">
    <name type="scientific">Roseivirga misakiensis</name>
    <dbReference type="NCBI Taxonomy" id="1563681"/>
    <lineage>
        <taxon>Bacteria</taxon>
        <taxon>Pseudomonadati</taxon>
        <taxon>Bacteroidota</taxon>
        <taxon>Cytophagia</taxon>
        <taxon>Cytophagales</taxon>
        <taxon>Roseivirgaceae</taxon>
        <taxon>Roseivirga</taxon>
    </lineage>
</organism>
<comment type="caution">
    <text evidence="1">The sequence shown here is derived from an EMBL/GenBank/DDBJ whole genome shotgun (WGS) entry which is preliminary data.</text>
</comment>
<dbReference type="Proteomes" id="UP000095552">
    <property type="component" value="Unassembled WGS sequence"/>
</dbReference>
<sequence>MNYLKVVLISTLIYSTQLTNAQTFKADIQYVTIEDTLLIQSIKSILTLESKNDTLFAKGFGYLNVGIDWMIREGSGIGSTRIDTVRTYNISVSFAHPNKAHNNLMPFYPKYYSIIDERVVAFELPERHITFSANSVKVYEQIIEKYLEPLGSPSTRLLWKLDYNYSVHILQNQFTSDYEYPIISKITLSQK</sequence>
<dbReference type="STRING" id="1563681.BFP71_02695"/>
<reference evidence="1 2" key="1">
    <citation type="submission" date="2016-08" db="EMBL/GenBank/DDBJ databases">
        <title>Draft genome of Fabibacter sp. strain SK-8.</title>
        <authorList>
            <person name="Wong S.-K."/>
            <person name="Hamasaki K."/>
            <person name="Yoshizawa S."/>
        </authorList>
    </citation>
    <scope>NUCLEOTIDE SEQUENCE [LARGE SCALE GENOMIC DNA]</scope>
    <source>
        <strain evidence="1 2">SK-8</strain>
    </source>
</reference>
<protein>
    <recommendedName>
        <fullName evidence="3">DUF4390 domain-containing protein</fullName>
    </recommendedName>
</protein>
<proteinExistence type="predicted"/>
<dbReference type="AlphaFoldDB" id="A0A1E5T5G8"/>
<dbReference type="EMBL" id="MDGQ01000003">
    <property type="protein sequence ID" value="OEK06596.1"/>
    <property type="molecule type" value="Genomic_DNA"/>
</dbReference>
<name>A0A1E5T5G8_9BACT</name>
<dbReference type="OrthoDB" id="980927at2"/>
<keyword evidence="2" id="KW-1185">Reference proteome</keyword>
<evidence type="ECO:0008006" key="3">
    <source>
        <dbReference type="Google" id="ProtNLM"/>
    </source>
</evidence>
<evidence type="ECO:0000313" key="2">
    <source>
        <dbReference type="Proteomes" id="UP000095552"/>
    </source>
</evidence>
<gene>
    <name evidence="1" type="ORF">BFP71_02695</name>
</gene>